<dbReference type="InterPro" id="IPR036250">
    <property type="entry name" value="AcylCo_DH-like_C"/>
</dbReference>
<feature type="domain" description="Acyl-CoA dehydrogenase/oxidase N-terminal" evidence="7">
    <location>
        <begin position="23"/>
        <end position="135"/>
    </location>
</feature>
<gene>
    <name evidence="8" type="ORF">N0K08_04450</name>
</gene>
<dbReference type="Pfam" id="PF00441">
    <property type="entry name" value="Acyl-CoA_dh_1"/>
    <property type="match status" value="1"/>
</dbReference>
<dbReference type="Pfam" id="PF02771">
    <property type="entry name" value="Acyl-CoA_dh_N"/>
    <property type="match status" value="1"/>
</dbReference>
<dbReference type="InterPro" id="IPR046373">
    <property type="entry name" value="Acyl-CoA_Oxase/DH_mid-dom_sf"/>
</dbReference>
<dbReference type="Pfam" id="PF02770">
    <property type="entry name" value="Acyl-CoA_dh_M"/>
    <property type="match status" value="1"/>
</dbReference>
<dbReference type="InterPro" id="IPR006091">
    <property type="entry name" value="Acyl-CoA_Oxase/DH_mid-dom"/>
</dbReference>
<dbReference type="InterPro" id="IPR013786">
    <property type="entry name" value="AcylCoA_DH/ox_N"/>
</dbReference>
<evidence type="ECO:0000259" key="7">
    <source>
        <dbReference type="Pfam" id="PF02771"/>
    </source>
</evidence>
<keyword evidence="4" id="KW-0274">FAD</keyword>
<evidence type="ECO:0000313" key="9">
    <source>
        <dbReference type="Proteomes" id="UP001525968"/>
    </source>
</evidence>
<dbReference type="PANTHER" id="PTHR43884:SF22">
    <property type="entry name" value="BLR3437 PROTEIN"/>
    <property type="match status" value="1"/>
</dbReference>
<dbReference type="InterPro" id="IPR006089">
    <property type="entry name" value="Acyl-CoA_DH_CS"/>
</dbReference>
<reference evidence="8 9" key="1">
    <citation type="submission" date="2022-09" db="EMBL/GenBank/DDBJ databases">
        <title>Draft genome of isolate Be4.</title>
        <authorList>
            <person name="Sanchez-Castro I."/>
            <person name="Martinez-Rodriguez P."/>
            <person name="Descostes M."/>
            <person name="Merroun M."/>
        </authorList>
    </citation>
    <scope>NUCLEOTIDE SEQUENCE [LARGE SCALE GENOMIC DNA]</scope>
    <source>
        <strain evidence="8 9">Be4</strain>
    </source>
</reference>
<feature type="domain" description="Acyl-CoA dehydrogenase/oxidase C-terminal" evidence="5">
    <location>
        <begin position="247"/>
        <end position="396"/>
    </location>
</feature>
<comment type="cofactor">
    <cofactor evidence="1">
        <name>FAD</name>
        <dbReference type="ChEBI" id="CHEBI:57692"/>
    </cofactor>
</comment>
<evidence type="ECO:0000256" key="1">
    <source>
        <dbReference type="ARBA" id="ARBA00001974"/>
    </source>
</evidence>
<dbReference type="SUPFAM" id="SSF47203">
    <property type="entry name" value="Acyl-CoA dehydrogenase C-terminal domain-like"/>
    <property type="match status" value="1"/>
</dbReference>
<accession>A0ABT2PKW1</accession>
<comment type="caution">
    <text evidence="8">The sequence shown here is derived from an EMBL/GenBank/DDBJ whole genome shotgun (WGS) entry which is preliminary data.</text>
</comment>
<dbReference type="Gene3D" id="1.20.140.10">
    <property type="entry name" value="Butyryl-CoA Dehydrogenase, subunit A, domain 3"/>
    <property type="match status" value="1"/>
</dbReference>
<feature type="domain" description="Acyl-CoA oxidase/dehydrogenase middle" evidence="6">
    <location>
        <begin position="140"/>
        <end position="235"/>
    </location>
</feature>
<dbReference type="PANTHER" id="PTHR43884">
    <property type="entry name" value="ACYL-COA DEHYDROGENASE"/>
    <property type="match status" value="1"/>
</dbReference>
<evidence type="ECO:0000259" key="5">
    <source>
        <dbReference type="Pfam" id="PF00441"/>
    </source>
</evidence>
<proteinExistence type="inferred from homology"/>
<dbReference type="SUPFAM" id="SSF56645">
    <property type="entry name" value="Acyl-CoA dehydrogenase NM domain-like"/>
    <property type="match status" value="1"/>
</dbReference>
<evidence type="ECO:0000259" key="6">
    <source>
        <dbReference type="Pfam" id="PF02770"/>
    </source>
</evidence>
<sequence length="408" mass="44622">MSTMASHTATDFTWLEWPFLNDAHRRLALELDAWCQRHLHDLQEKDLYAACRELVARLGQGGWLRYCVTSGEQAEFGGQHPELDSRSLCIIRETLARHGALADFVFAMQGLGSGAISLAGSDAQKAAYLPAVAEGRKIAAFALSEPEAGSDVGALSCSAQLLADGETYALNGVKTWISNGGLADFYCVFARTQADAGSRGITAFIVDAQTPGLVIDEVIDVMSPHPLASLRFDNCRIHKSQMLGELNQGFKLAMRTLDIFRCSVAAASIGFARRAMQEGLVHARQRKMFGQTLADFQLTQAAFGDMATAIDQSALLTYRAAWVRDVQKRPSTGETAMAKMAATESAQQVIDRALQMFGGKGVVHGHILERLYRDIRSLRIYEGATEVQKLIISRQLMSKDLAQAYEPL</sequence>
<keyword evidence="3" id="KW-0285">Flavoprotein</keyword>
<dbReference type="PROSITE" id="PS00072">
    <property type="entry name" value="ACYL_COA_DH_1"/>
    <property type="match status" value="1"/>
</dbReference>
<organism evidence="8 9">
    <name type="scientific">Acidovorax bellezanensis</name>
    <dbReference type="NCBI Taxonomy" id="2976702"/>
    <lineage>
        <taxon>Bacteria</taxon>
        <taxon>Pseudomonadati</taxon>
        <taxon>Pseudomonadota</taxon>
        <taxon>Betaproteobacteria</taxon>
        <taxon>Burkholderiales</taxon>
        <taxon>Comamonadaceae</taxon>
        <taxon>Acidovorax</taxon>
    </lineage>
</organism>
<dbReference type="Proteomes" id="UP001525968">
    <property type="component" value="Unassembled WGS sequence"/>
</dbReference>
<comment type="similarity">
    <text evidence="2">Belongs to the acyl-CoA dehydrogenase family.</text>
</comment>
<name>A0ABT2PKW1_9BURK</name>
<dbReference type="Gene3D" id="2.40.110.10">
    <property type="entry name" value="Butyryl-CoA Dehydrogenase, subunit A, domain 2"/>
    <property type="match status" value="1"/>
</dbReference>
<dbReference type="InterPro" id="IPR037069">
    <property type="entry name" value="AcylCoA_DH/ox_N_sf"/>
</dbReference>
<dbReference type="InterPro" id="IPR009100">
    <property type="entry name" value="AcylCoA_DH/oxidase_NM_dom_sf"/>
</dbReference>
<evidence type="ECO:0000313" key="8">
    <source>
        <dbReference type="EMBL" id="MCT9809872.1"/>
    </source>
</evidence>
<evidence type="ECO:0000256" key="4">
    <source>
        <dbReference type="ARBA" id="ARBA00022827"/>
    </source>
</evidence>
<dbReference type="EMBL" id="JAODYH010000003">
    <property type="protein sequence ID" value="MCT9809872.1"/>
    <property type="molecule type" value="Genomic_DNA"/>
</dbReference>
<dbReference type="InterPro" id="IPR009075">
    <property type="entry name" value="AcylCo_DH/oxidase_C"/>
</dbReference>
<protein>
    <submittedName>
        <fullName evidence="8">Acyl-CoA dehydrogenase family protein</fullName>
    </submittedName>
</protein>
<evidence type="ECO:0000256" key="3">
    <source>
        <dbReference type="ARBA" id="ARBA00022630"/>
    </source>
</evidence>
<dbReference type="Gene3D" id="1.10.540.10">
    <property type="entry name" value="Acyl-CoA dehydrogenase/oxidase, N-terminal domain"/>
    <property type="match status" value="1"/>
</dbReference>
<evidence type="ECO:0000256" key="2">
    <source>
        <dbReference type="ARBA" id="ARBA00009347"/>
    </source>
</evidence>
<keyword evidence="9" id="KW-1185">Reference proteome</keyword>